<keyword evidence="13" id="KW-0967">Endosome</keyword>
<dbReference type="FunFam" id="2.60.40.60:FF:000019">
    <property type="entry name" value="Cadherin 2"/>
    <property type="match status" value="2"/>
</dbReference>
<evidence type="ECO:0000259" key="28">
    <source>
        <dbReference type="PROSITE" id="PS50268"/>
    </source>
</evidence>
<evidence type="ECO:0000256" key="15">
    <source>
        <dbReference type="ARBA" id="ARBA00022889"/>
    </source>
</evidence>
<dbReference type="SMART" id="SM00112">
    <property type="entry name" value="CA"/>
    <property type="match status" value="8"/>
</dbReference>
<evidence type="ECO:0000256" key="18">
    <source>
        <dbReference type="ARBA" id="ARBA00023034"/>
    </source>
</evidence>
<feature type="domain" description="Cadherin" evidence="28">
    <location>
        <begin position="1274"/>
        <end position="1381"/>
    </location>
</feature>
<feature type="domain" description="Cadherin" evidence="28">
    <location>
        <begin position="489"/>
        <end position="600"/>
    </location>
</feature>
<evidence type="ECO:0000256" key="27">
    <source>
        <dbReference type="SAM" id="SignalP"/>
    </source>
</evidence>
<dbReference type="GO" id="GO:0005886">
    <property type="term" value="C:plasma membrane"/>
    <property type="evidence" value="ECO:0007669"/>
    <property type="project" value="UniProtKB-SubCell"/>
</dbReference>
<dbReference type="FunFam" id="2.60.40.60:FF:000022">
    <property type="entry name" value="Cadherin 2"/>
    <property type="match status" value="2"/>
</dbReference>
<keyword evidence="19 26" id="KW-0472">Membrane</keyword>
<keyword evidence="11 27" id="KW-0732">Signal</keyword>
<evidence type="ECO:0000256" key="6">
    <source>
        <dbReference type="ARBA" id="ARBA00022475"/>
    </source>
</evidence>
<evidence type="ECO:0000256" key="16">
    <source>
        <dbReference type="ARBA" id="ARBA00022949"/>
    </source>
</evidence>
<evidence type="ECO:0000256" key="21">
    <source>
        <dbReference type="ARBA" id="ARBA00023893"/>
    </source>
</evidence>
<dbReference type="GO" id="GO:0005768">
    <property type="term" value="C:endosome"/>
    <property type="evidence" value="ECO:0007669"/>
    <property type="project" value="UniProtKB-SubCell"/>
</dbReference>
<dbReference type="InterPro" id="IPR000233">
    <property type="entry name" value="Cadherin_Y-type_LIR"/>
</dbReference>
<feature type="domain" description="Cadherin" evidence="28">
    <location>
        <begin position="265"/>
        <end position="377"/>
    </location>
</feature>
<gene>
    <name evidence="29" type="primary">cdh3</name>
</gene>
<feature type="domain" description="Cadherin" evidence="28">
    <location>
        <begin position="1163"/>
        <end position="1273"/>
    </location>
</feature>
<keyword evidence="7" id="KW-0963">Cytoplasm</keyword>
<evidence type="ECO:0000256" key="26">
    <source>
        <dbReference type="SAM" id="Phobius"/>
    </source>
</evidence>
<dbReference type="FunFam" id="2.60.40.60:FF:000191">
    <property type="entry name" value="Cadherin 1"/>
    <property type="match status" value="1"/>
</dbReference>
<evidence type="ECO:0000256" key="20">
    <source>
        <dbReference type="ARBA" id="ARBA00023180"/>
    </source>
</evidence>
<evidence type="ECO:0000256" key="24">
    <source>
        <dbReference type="RuleBase" id="RU003318"/>
    </source>
</evidence>
<dbReference type="SMART" id="SM01055">
    <property type="entry name" value="Cadherin_pro"/>
    <property type="match status" value="2"/>
</dbReference>
<dbReference type="FunFam" id="2.60.40.60:FF:000031">
    <property type="entry name" value="Cadherin 3"/>
    <property type="match status" value="2"/>
</dbReference>
<feature type="domain" description="Cadherin" evidence="28">
    <location>
        <begin position="189"/>
        <end position="264"/>
    </location>
</feature>
<evidence type="ECO:0000256" key="25">
    <source>
        <dbReference type="SAM" id="MobiDB-lite"/>
    </source>
</evidence>
<evidence type="ECO:0000256" key="1">
    <source>
        <dbReference type="ARBA" id="ARBA00004177"/>
    </source>
</evidence>
<keyword evidence="14 23" id="KW-0106">Calcium</keyword>
<evidence type="ECO:0000256" key="12">
    <source>
        <dbReference type="ARBA" id="ARBA00022737"/>
    </source>
</evidence>
<feature type="transmembrane region" description="Helical" evidence="26">
    <location>
        <begin position="1486"/>
        <end position="1515"/>
    </location>
</feature>
<dbReference type="PROSITE" id="PS50268">
    <property type="entry name" value="CADHERIN_2"/>
    <property type="match status" value="8"/>
</dbReference>
<feature type="chain" id="PRO_5030155988" description="Cadherin-1" evidence="27">
    <location>
        <begin position="26"/>
        <end position="1664"/>
    </location>
</feature>
<dbReference type="GO" id="GO:0005794">
    <property type="term" value="C:Golgi apparatus"/>
    <property type="evidence" value="ECO:0007669"/>
    <property type="project" value="UniProtKB-SubCell"/>
</dbReference>
<dbReference type="InterPro" id="IPR020894">
    <property type="entry name" value="Cadherin_CS"/>
</dbReference>
<evidence type="ECO:0000256" key="17">
    <source>
        <dbReference type="ARBA" id="ARBA00022989"/>
    </source>
</evidence>
<keyword evidence="8" id="KW-0165">Cleavage on pair of basic residues</keyword>
<evidence type="ECO:0000256" key="14">
    <source>
        <dbReference type="ARBA" id="ARBA00022837"/>
    </source>
</evidence>
<keyword evidence="20" id="KW-0325">Glycoprotein</keyword>
<feature type="domain" description="Cadherin" evidence="28">
    <location>
        <begin position="378"/>
        <end position="488"/>
    </location>
</feature>
<dbReference type="PANTHER" id="PTHR24027">
    <property type="entry name" value="CADHERIN-23"/>
    <property type="match status" value="1"/>
</dbReference>
<feature type="domain" description="Cadherin" evidence="28">
    <location>
        <begin position="1049"/>
        <end position="1162"/>
    </location>
</feature>
<feature type="domain" description="Cadherin" evidence="28">
    <location>
        <begin position="953"/>
        <end position="1048"/>
    </location>
</feature>
<evidence type="ECO:0000256" key="19">
    <source>
        <dbReference type="ARBA" id="ARBA00023136"/>
    </source>
</evidence>
<keyword evidence="16" id="KW-0965">Cell junction</keyword>
<evidence type="ECO:0000256" key="13">
    <source>
        <dbReference type="ARBA" id="ARBA00022753"/>
    </source>
</evidence>
<evidence type="ECO:0000256" key="10">
    <source>
        <dbReference type="ARBA" id="ARBA00022723"/>
    </source>
</evidence>
<comment type="subcellular location">
    <subcellularLocation>
        <location evidence="4">Cell junction</location>
        <location evidence="4">Adherens junction</location>
    </subcellularLocation>
    <subcellularLocation>
        <location evidence="2 24">Cell membrane</location>
        <topology evidence="2 24">Single-pass type I membrane protein</topology>
    </subcellularLocation>
    <subcellularLocation>
        <location evidence="3">Cytoplasm</location>
    </subcellularLocation>
    <subcellularLocation>
        <location evidence="1">Endosome</location>
    </subcellularLocation>
    <subcellularLocation>
        <location evidence="5">Golgi apparatus</location>
        <location evidence="5">trans-Golgi network</location>
    </subcellularLocation>
</comment>
<comment type="function">
    <text evidence="22">Cadherins are calcium-dependent cell adhesion proteins. They preferentially interact with themselves in a homophilic manner in connecting cells; cadherins may thus contribute to the sorting of heterogeneous cell types.</text>
</comment>
<dbReference type="CDD" id="cd11304">
    <property type="entry name" value="Cadherin_repeat"/>
    <property type="match status" value="6"/>
</dbReference>
<keyword evidence="15 24" id="KW-0130">Cell adhesion</keyword>
<dbReference type="InterPro" id="IPR039808">
    <property type="entry name" value="Cadherin"/>
</dbReference>
<reference evidence="29" key="2">
    <citation type="submission" date="2020-05" db="UniProtKB">
        <authorList>
            <consortium name="Ensembl"/>
        </authorList>
    </citation>
    <scope>IDENTIFICATION</scope>
</reference>
<keyword evidence="10" id="KW-0479">Metal-binding</keyword>
<feature type="transmembrane region" description="Helical" evidence="26">
    <location>
        <begin position="705"/>
        <end position="729"/>
    </location>
</feature>
<accession>A0A6I8SGR2</accession>
<dbReference type="SUPFAM" id="SSF49313">
    <property type="entry name" value="Cadherin-like"/>
    <property type="match status" value="12"/>
</dbReference>
<dbReference type="PANTHER" id="PTHR24027:SF319">
    <property type="entry name" value="CADHERIN-1"/>
    <property type="match status" value="1"/>
</dbReference>
<dbReference type="PROSITE" id="PS00232">
    <property type="entry name" value="CADHERIN_1"/>
    <property type="match status" value="4"/>
</dbReference>
<evidence type="ECO:0000256" key="3">
    <source>
        <dbReference type="ARBA" id="ARBA00004496"/>
    </source>
</evidence>
<dbReference type="GO" id="GO:0005912">
    <property type="term" value="C:adherens junction"/>
    <property type="evidence" value="ECO:0007669"/>
    <property type="project" value="UniProtKB-SubCell"/>
</dbReference>
<dbReference type="Pfam" id="PF08758">
    <property type="entry name" value="Cadherin_pro"/>
    <property type="match status" value="2"/>
</dbReference>
<reference evidence="29" key="1">
    <citation type="journal article" date="2010" name="Science">
        <title>The genome of the Western clawed frog Xenopus tropicalis.</title>
        <authorList>
            <person name="Hellsten U."/>
            <person name="Harland R.M."/>
            <person name="Gilchrist M.J."/>
            <person name="Hendrix D."/>
            <person name="Jurka J."/>
            <person name="Kapitonov V."/>
            <person name="Ovcharenko I."/>
            <person name="Putnam N.H."/>
            <person name="Shu S."/>
            <person name="Taher L."/>
            <person name="Blitz I.L."/>
            <person name="Blumberg B."/>
            <person name="Dichmann D.S."/>
            <person name="Dubchak I."/>
            <person name="Amaya E."/>
            <person name="Detter J.C."/>
            <person name="Fletcher R."/>
            <person name="Gerhard D.S."/>
            <person name="Goodstein D."/>
            <person name="Graves T."/>
            <person name="Grigoriev I.V."/>
            <person name="Grimwood J."/>
            <person name="Kawashima T."/>
            <person name="Lindquist E."/>
            <person name="Lucas S.M."/>
            <person name="Mead P.E."/>
            <person name="Mitros T."/>
            <person name="Ogino H."/>
            <person name="Ohta Y."/>
            <person name="Poliakov A.V."/>
            <person name="Pollet N."/>
            <person name="Robert J."/>
            <person name="Salamov A."/>
            <person name="Sater A.K."/>
            <person name="Schmutz J."/>
            <person name="Terry A."/>
            <person name="Vize P.D."/>
            <person name="Warren W.C."/>
            <person name="Wells D."/>
            <person name="Wills A."/>
            <person name="Wilson R.K."/>
            <person name="Zimmerman L.B."/>
            <person name="Zorn A.M."/>
            <person name="Grainger R."/>
            <person name="Grammer T."/>
            <person name="Khokha M.K."/>
            <person name="Richardson P.M."/>
            <person name="Rokhsar D.S."/>
        </authorList>
    </citation>
    <scope>NUCLEOTIDE SEQUENCE [LARGE SCALE GENOMIC DNA]</scope>
    <source>
        <strain evidence="29">Nigerian</strain>
    </source>
</reference>
<evidence type="ECO:0000256" key="8">
    <source>
        <dbReference type="ARBA" id="ARBA00022685"/>
    </source>
</evidence>
<evidence type="ECO:0000256" key="22">
    <source>
        <dbReference type="ARBA" id="ARBA00037319"/>
    </source>
</evidence>
<evidence type="ECO:0000313" key="29">
    <source>
        <dbReference type="Ensembl" id="ENSXETP00000094001"/>
    </source>
</evidence>
<dbReference type="Pfam" id="PF00028">
    <property type="entry name" value="Cadherin"/>
    <property type="match status" value="8"/>
</dbReference>
<evidence type="ECO:0000256" key="23">
    <source>
        <dbReference type="PROSITE-ProRule" id="PRU00043"/>
    </source>
</evidence>
<dbReference type="Pfam" id="PF01049">
    <property type="entry name" value="CADH_Y-type_LIR"/>
    <property type="match status" value="1"/>
</dbReference>
<keyword evidence="9 24" id="KW-0812">Transmembrane</keyword>
<dbReference type="PRINTS" id="PR00205">
    <property type="entry name" value="CADHERIN"/>
</dbReference>
<dbReference type="FunFam" id="2.60.40.60:FF:000027">
    <property type="entry name" value="Cadherin 2"/>
    <property type="match status" value="2"/>
</dbReference>
<name>A0A6I8SGR2_XENTR</name>
<dbReference type="InterPro" id="IPR002126">
    <property type="entry name" value="Cadherin-like_dom"/>
</dbReference>
<dbReference type="InParanoid" id="A0A6I8SGR2"/>
<dbReference type="InterPro" id="IPR027397">
    <property type="entry name" value="Catenin-bd_sf"/>
</dbReference>
<dbReference type="InterPro" id="IPR014868">
    <property type="entry name" value="Cadherin_pro_dom"/>
</dbReference>
<feature type="signal peptide" evidence="27">
    <location>
        <begin position="1"/>
        <end position="25"/>
    </location>
</feature>
<keyword evidence="18" id="KW-0333">Golgi apparatus</keyword>
<evidence type="ECO:0000256" key="9">
    <source>
        <dbReference type="ARBA" id="ARBA00022692"/>
    </source>
</evidence>
<dbReference type="Gene3D" id="2.60.40.60">
    <property type="entry name" value="Cadherins"/>
    <property type="match status" value="12"/>
</dbReference>
<dbReference type="Ensembl" id="ENSXETT00000077787">
    <property type="protein sequence ID" value="ENSXETP00000094001"/>
    <property type="gene ID" value="ENSXETG00000025992"/>
</dbReference>
<dbReference type="GeneTree" id="ENSGT00940000157175"/>
<sequence length="1664" mass="184127">MGGTRLGNPNVWVCGLLCLLQVVPSINVDVSGCQPGFSSADYTFSVNRRELERGRKLGKVNFVDCTTRKHGLFDVGDSRFRVLPDGTVLVKRHVKLHSKDTKFIVSTWDARGIKHSTNIAVVNKRHRSGEESHRRSSELPVLTFPEKRTGLKRKKRDWVIPPIKVSENERGPFPKRLVQIKSNKERVTKVFYSITGQGADTPPEGVFRIEKETGWMLVSRPLDREEYDKYVLLSHAVSENGASVEEPMEITVYVIDQNDNRPKFTQEVFRGSVREGVQPGTRVMAVSATDDDDGIETLNGVISYSILKQDPEQPTPNLFTINRETGVISLIGTGLDREKFPEYILTVQAADLDGAGLSTEGKAIIEITDANDNAPIFDPKTYTALVPESEVGFEVQRLSVTDLDQPGTAAWQAVYKIRVNEGGFFNITTDPDSNQGILTTAKGLDFEQRKQYVLQITVENAEPFSVPLPTSTATVTVMVEDVNEAPFFVPVVSKIDVSEDLTRGQQIVSLVAQDPDKQQKQKLSYVIGNDPARWLTVNKDTGIVTGNGNLDRESEYVKNNTYSVIMLVTDDGVPVGTGTGTLILHVLDVNDNGPVPSPRVFTMCDQNPEPQVLTITDADIPPNTYPYNVSLSHGSDLIWKAELDSKGTSMRLSPTQQLKKGDYSIYVLLSDAQNNQQLTVVNATVCNCEGKAIKCQEKLVGGFDLPIILVILGSVLALLILFLLLLLFLKRKKVVKEPLLLPEDDTRDNIFYYGEEGGGEEDQDYDLSQLHRGLDSRPDIMRNDVVPTLISAPHYRARPSNPDEIGNFIEEVQGGLAEWTQCQMGFSKERYSFSVPKNLETDKALGRVIFNSCEGPVRIQFASKDPNFEIHKDGTVYVKNPTKMKDNRKTFRVLAWENQGHVYSTSVTLKGEGHHHKQDISSVKHSHHPKSETGLKRQKRDWVIPPIVTSENEKGPFPKRLVQIKSSNAKEIKVFYSITGQGADTPPEGVFTIGREDGWLNVTRPLDREAIDSYTLFSHAVSVNGQNVEDPMEIQIKVQDQNDNDPVFTQEVFEGYVPEGSKPGTPVMTVSATDADDAIDMYNGVITYSILNQDPKEPNNQMFTIDSQSGLISVVTTGLDREKIPVYTLTIQAADGEFGKDRTTTAKAVIIVTDTNDNPPVFNPTQYIAEVPENEVGYEVARLTVTDADIEGSDAWNAVYKIIKGNEAGFFSIQTDIDNIGLLKTVKGLDYELKKQYILSVIVTNKANFSVPLQTSTATVTVTVTDVNEAPVFVPVLKDVSVPEDLPSGQVVATYTAQDPDKEQNQKISYFIGNDPAGWVSVNRDNGIVTGNGNLDRESKFVLNNTYKVIILAADSGTPSATGTGTLVLNLIDVNDNGPFLDPQQNSFCQKDPGFRVFNIIDKDLYPNTYPYTVDLTGESNENWTATVTEQSLLELRPKKELDIGRYEVLISLRDNQGLTDVTKLQITICQCNGDQMQCEEKAAQAGGLGISAIVGILGGILALLLLLLLLLLFVRRKKVVKEPLLPPEDETRDNVFFYDEEGGGEEDQDFDLSQLHRGLDARPDIIRNDVVPVLAAPQYRPRPANPDEIGNFIDENLHAADNDPTAPPYDSLLVFDYEGSGSEAASLSSLNSSNSDLDQDYSALNNWGPRFTKLAEMYGGDED</sequence>
<keyword evidence="17 26" id="KW-1133">Transmembrane helix</keyword>
<evidence type="ECO:0000256" key="11">
    <source>
        <dbReference type="ARBA" id="ARBA00022729"/>
    </source>
</evidence>
<proteinExistence type="predicted"/>
<dbReference type="Xenbase" id="XB-GENE-482277">
    <property type="gene designation" value="cdh3"/>
</dbReference>
<dbReference type="InterPro" id="IPR015919">
    <property type="entry name" value="Cadherin-like_sf"/>
</dbReference>
<dbReference type="FunFam" id="4.10.900.10:FF:000001">
    <property type="entry name" value="Cadherin 2"/>
    <property type="match status" value="1"/>
</dbReference>
<dbReference type="Bgee" id="ENSXETG00000025992">
    <property type="expression patterns" value="Expressed in blastula and 15 other cell types or tissues"/>
</dbReference>
<dbReference type="GO" id="GO:0007156">
    <property type="term" value="P:homophilic cell adhesion via plasma membrane adhesion molecules"/>
    <property type="evidence" value="ECO:0007669"/>
    <property type="project" value="InterPro"/>
</dbReference>
<dbReference type="FunCoup" id="A0A6I8SGR2">
    <property type="interactions" value="703"/>
</dbReference>
<evidence type="ECO:0000256" key="5">
    <source>
        <dbReference type="ARBA" id="ARBA00004601"/>
    </source>
</evidence>
<dbReference type="GO" id="GO:0005509">
    <property type="term" value="F:calcium ion binding"/>
    <property type="evidence" value="ECO:0007669"/>
    <property type="project" value="UniProtKB-UniRule"/>
</dbReference>
<dbReference type="Gene3D" id="4.10.900.10">
    <property type="entry name" value="TCF3-CBD (Catenin binding domain)"/>
    <property type="match status" value="1"/>
</dbReference>
<organism evidence="29">
    <name type="scientific">Xenopus tropicalis</name>
    <name type="common">Western clawed frog</name>
    <name type="synonym">Silurana tropicalis</name>
    <dbReference type="NCBI Taxonomy" id="8364"/>
    <lineage>
        <taxon>Eukaryota</taxon>
        <taxon>Metazoa</taxon>
        <taxon>Chordata</taxon>
        <taxon>Craniata</taxon>
        <taxon>Vertebrata</taxon>
        <taxon>Euteleostomi</taxon>
        <taxon>Amphibia</taxon>
        <taxon>Batrachia</taxon>
        <taxon>Anura</taxon>
        <taxon>Pipoidea</taxon>
        <taxon>Pipidae</taxon>
        <taxon>Xenopodinae</taxon>
        <taxon>Xenopus</taxon>
        <taxon>Silurana</taxon>
    </lineage>
</organism>
<evidence type="ECO:0000256" key="7">
    <source>
        <dbReference type="ARBA" id="ARBA00022490"/>
    </source>
</evidence>
<keyword evidence="12" id="KW-0677">Repeat</keyword>
<evidence type="ECO:0000256" key="2">
    <source>
        <dbReference type="ARBA" id="ARBA00004251"/>
    </source>
</evidence>
<keyword evidence="6" id="KW-1003">Cell membrane</keyword>
<dbReference type="FunFam" id="2.60.40.60:FF:000011">
    <property type="entry name" value="Cadherin 1"/>
    <property type="match status" value="2"/>
</dbReference>
<feature type="region of interest" description="Disordered" evidence="25">
    <location>
        <begin position="910"/>
        <end position="937"/>
    </location>
</feature>
<protein>
    <recommendedName>
        <fullName evidence="21">Cadherin-1</fullName>
    </recommendedName>
</protein>
<evidence type="ECO:0000256" key="4">
    <source>
        <dbReference type="ARBA" id="ARBA00004536"/>
    </source>
</evidence>